<dbReference type="GO" id="GO:0051536">
    <property type="term" value="F:iron-sulfur cluster binding"/>
    <property type="evidence" value="ECO:0007669"/>
    <property type="project" value="UniProtKB-KW"/>
</dbReference>
<dbReference type="InterPro" id="IPR040086">
    <property type="entry name" value="MJ0683-like"/>
</dbReference>
<keyword evidence="3" id="KW-0411">Iron-sulfur</keyword>
<evidence type="ECO:0000313" key="5">
    <source>
        <dbReference type="EMBL" id="MPL61764.1"/>
    </source>
</evidence>
<dbReference type="CDD" id="cd01335">
    <property type="entry name" value="Radical_SAM"/>
    <property type="match status" value="1"/>
</dbReference>
<dbReference type="GO" id="GO:0003824">
    <property type="term" value="F:catalytic activity"/>
    <property type="evidence" value="ECO:0007669"/>
    <property type="project" value="InterPro"/>
</dbReference>
<dbReference type="InterPro" id="IPR058240">
    <property type="entry name" value="rSAM_sf"/>
</dbReference>
<comment type="caution">
    <text evidence="5">The sequence shown here is derived from an EMBL/GenBank/DDBJ whole genome shotgun (WGS) entry which is preliminary data.</text>
</comment>
<name>A0A644T4L8_9ZZZZ</name>
<evidence type="ECO:0000256" key="3">
    <source>
        <dbReference type="ARBA" id="ARBA00023014"/>
    </source>
</evidence>
<dbReference type="InterPro" id="IPR007197">
    <property type="entry name" value="rSAM"/>
</dbReference>
<dbReference type="Gene3D" id="3.80.30.30">
    <property type="match status" value="1"/>
</dbReference>
<organism evidence="5">
    <name type="scientific">bioreactor metagenome</name>
    <dbReference type="NCBI Taxonomy" id="1076179"/>
    <lineage>
        <taxon>unclassified sequences</taxon>
        <taxon>metagenomes</taxon>
        <taxon>ecological metagenomes</taxon>
    </lineage>
</organism>
<dbReference type="InterPro" id="IPR006638">
    <property type="entry name" value="Elp3/MiaA/NifB-like_rSAM"/>
</dbReference>
<feature type="domain" description="Elp3/MiaA/NifB-like radical SAM core" evidence="4">
    <location>
        <begin position="2"/>
        <end position="227"/>
    </location>
</feature>
<dbReference type="GO" id="GO:0046872">
    <property type="term" value="F:metal ion binding"/>
    <property type="evidence" value="ECO:0007669"/>
    <property type="project" value="UniProtKB-KW"/>
</dbReference>
<dbReference type="SMART" id="SM00729">
    <property type="entry name" value="Elp3"/>
    <property type="match status" value="1"/>
</dbReference>
<keyword evidence="1" id="KW-0479">Metal-binding</keyword>
<protein>
    <recommendedName>
        <fullName evidence="4">Elp3/MiaA/NifB-like radical SAM core domain-containing protein</fullName>
    </recommendedName>
</protein>
<keyword evidence="2" id="KW-0408">Iron</keyword>
<reference evidence="5" key="1">
    <citation type="submission" date="2019-08" db="EMBL/GenBank/DDBJ databases">
        <authorList>
            <person name="Kucharzyk K."/>
            <person name="Murdoch R.W."/>
            <person name="Higgins S."/>
            <person name="Loffler F."/>
        </authorList>
    </citation>
    <scope>NUCLEOTIDE SEQUENCE</scope>
</reference>
<dbReference type="PANTHER" id="PTHR43432">
    <property type="entry name" value="SLR0285 PROTEIN"/>
    <property type="match status" value="1"/>
</dbReference>
<dbReference type="EMBL" id="VSSQ01000016">
    <property type="protein sequence ID" value="MPL61764.1"/>
    <property type="molecule type" value="Genomic_DNA"/>
</dbReference>
<sequence length="272" mass="31094">MGDYSLNPYIGCSFNCEYCYINGSKYVESTDSFYIKSNALQMFKNQLKRKAKASERAVILFGSATDPYMNIEKELLLTRNLLNVANRFKFPVHIVTKSDLVLRDIEIFKKININGVLPKDLTFLDSKVMITFSFSSLDNEIAKIFEPNAPSPKKRLKAIKILKDEGFLVGASLMPLLPFISDSDEDIDKIFSVLNKIGVDYIFGGPLTLFGESNNDSKIKYYKIIDKNFPNISEATKQIFKEKEYPNINYQKNVYKKLGKACNKYKIKNSII</sequence>
<gene>
    <name evidence="5" type="ORF">SDC9_07351</name>
</gene>
<dbReference type="SFLD" id="SFLDS00029">
    <property type="entry name" value="Radical_SAM"/>
    <property type="match status" value="1"/>
</dbReference>
<evidence type="ECO:0000259" key="4">
    <source>
        <dbReference type="SMART" id="SM00729"/>
    </source>
</evidence>
<accession>A0A644T4L8</accession>
<evidence type="ECO:0000256" key="1">
    <source>
        <dbReference type="ARBA" id="ARBA00022723"/>
    </source>
</evidence>
<dbReference type="Pfam" id="PF04055">
    <property type="entry name" value="Radical_SAM"/>
    <property type="match status" value="1"/>
</dbReference>
<evidence type="ECO:0000256" key="2">
    <source>
        <dbReference type="ARBA" id="ARBA00023004"/>
    </source>
</evidence>
<dbReference type="SUPFAM" id="SSF102114">
    <property type="entry name" value="Radical SAM enzymes"/>
    <property type="match status" value="1"/>
</dbReference>
<proteinExistence type="predicted"/>
<dbReference type="SFLD" id="SFLDG01084">
    <property type="entry name" value="Uncharacterised_Radical_SAM_Su"/>
    <property type="match status" value="1"/>
</dbReference>
<dbReference type="PANTHER" id="PTHR43432:SF5">
    <property type="entry name" value="ELP3_MIAA_NIFB-LIKE RADICAL SAM CORE DOMAIN-CONTAINING PROTEIN"/>
    <property type="match status" value="1"/>
</dbReference>
<dbReference type="AlphaFoldDB" id="A0A644T4L8"/>